<evidence type="ECO:0000313" key="2">
    <source>
        <dbReference type="Proteomes" id="UP000306630"/>
    </source>
</evidence>
<comment type="caution">
    <text evidence="1">The sequence shown here is derived from an EMBL/GenBank/DDBJ whole genome shotgun (WGS) entry which is preliminary data.</text>
</comment>
<evidence type="ECO:0000313" key="1">
    <source>
        <dbReference type="EMBL" id="TGY70460.1"/>
    </source>
</evidence>
<dbReference type="RefSeq" id="WP_135993794.1">
    <property type="nucleotide sequence ID" value="NZ_CBFGDC010000010.1"/>
</dbReference>
<accession>A0A4S2FN22</accession>
<reference evidence="1 2" key="1">
    <citation type="submission" date="2019-04" db="EMBL/GenBank/DDBJ databases">
        <title>Microbes associate with the intestines of laboratory mice.</title>
        <authorList>
            <person name="Navarre W."/>
            <person name="Wong E."/>
            <person name="Huang K."/>
            <person name="Tropini C."/>
            <person name="Ng K."/>
            <person name="Yu B."/>
        </authorList>
    </citation>
    <scope>NUCLEOTIDE SEQUENCE [LARGE SCALE GENOMIC DNA]</scope>
    <source>
        <strain evidence="1 2">NM06_A21</strain>
    </source>
</reference>
<protein>
    <submittedName>
        <fullName evidence="1">Uncharacterized protein</fullName>
    </submittedName>
</protein>
<proteinExistence type="predicted"/>
<gene>
    <name evidence="1" type="ORF">E5333_12685</name>
</gene>
<organism evidence="1 2">
    <name type="scientific">Muribaculum intestinale</name>
    <dbReference type="NCBI Taxonomy" id="1796646"/>
    <lineage>
        <taxon>Bacteria</taxon>
        <taxon>Pseudomonadati</taxon>
        <taxon>Bacteroidota</taxon>
        <taxon>Bacteroidia</taxon>
        <taxon>Bacteroidales</taxon>
        <taxon>Muribaculaceae</taxon>
        <taxon>Muribaculum</taxon>
    </lineage>
</organism>
<sequence>MINIPEKYDQEKEFTIQYDVSELLQTDLSDNLKSRLMNLGNPTVRRFVALFPIQGKVRISVIRDSLNSIKDILPENLFEETKSEVREICDDYKWRNSKEGKLILQIEDWIKEARLCVATDFPSEHIYIGRSFIEPVSLIVGGYVKELRTKAMIESCLNNVNPPIAIEYRISVCD</sequence>
<dbReference type="Proteomes" id="UP000306630">
    <property type="component" value="Unassembled WGS sequence"/>
</dbReference>
<dbReference type="AlphaFoldDB" id="A0A4S2FN22"/>
<name>A0A4S2FN22_9BACT</name>
<dbReference type="EMBL" id="SRYD01000060">
    <property type="protein sequence ID" value="TGY70460.1"/>
    <property type="molecule type" value="Genomic_DNA"/>
</dbReference>